<evidence type="ECO:0000259" key="3">
    <source>
        <dbReference type="PROSITE" id="PS51462"/>
    </source>
</evidence>
<dbReference type="GO" id="GO:0016787">
    <property type="term" value="F:hydrolase activity"/>
    <property type="evidence" value="ECO:0007669"/>
    <property type="project" value="UniProtKB-KW"/>
</dbReference>
<dbReference type="InterPro" id="IPR015797">
    <property type="entry name" value="NUDIX_hydrolase-like_dom_sf"/>
</dbReference>
<comment type="cofactor">
    <cofactor evidence="1">
        <name>Mg(2+)</name>
        <dbReference type="ChEBI" id="CHEBI:18420"/>
    </cofactor>
</comment>
<sequence length="170" mass="19914">MSQKDLFKKFRPNVGVVLFNRDGRVWYGRRVGDFADLGETPEKFRWQMPQGGIDADEEIVAAAYRELKEETGVTSARLLTVTPGWLAYRFPPEYKKKNWKGQRQKWAAMLFEGSDTEVDLCADDEQEFDDWRWGELEEAPELIVPFKRHVYHDLIAGLVPLRDFIRSAKW</sequence>
<dbReference type="InterPro" id="IPR000086">
    <property type="entry name" value="NUDIX_hydrolase_dom"/>
</dbReference>
<dbReference type="RefSeq" id="WP_369312796.1">
    <property type="nucleotide sequence ID" value="NZ_JBEHZE010000001.1"/>
</dbReference>
<proteinExistence type="predicted"/>
<dbReference type="PROSITE" id="PS00893">
    <property type="entry name" value="NUDIX_BOX"/>
    <property type="match status" value="1"/>
</dbReference>
<keyword evidence="2 4" id="KW-0378">Hydrolase</keyword>
<evidence type="ECO:0000256" key="1">
    <source>
        <dbReference type="ARBA" id="ARBA00001946"/>
    </source>
</evidence>
<dbReference type="PANTHER" id="PTHR11839">
    <property type="entry name" value="UDP/ADP-SUGAR PYROPHOSPHATASE"/>
    <property type="match status" value="1"/>
</dbReference>
<comment type="caution">
    <text evidence="4">The sequence shown here is derived from an EMBL/GenBank/DDBJ whole genome shotgun (WGS) entry which is preliminary data.</text>
</comment>
<dbReference type="EMBL" id="JBEHZE010000001">
    <property type="protein sequence ID" value="MEX6632863.1"/>
    <property type="molecule type" value="Genomic_DNA"/>
</dbReference>
<evidence type="ECO:0000256" key="2">
    <source>
        <dbReference type="ARBA" id="ARBA00022801"/>
    </source>
</evidence>
<organism evidence="4 5">
    <name type="scientific">Hyphococcus lacteus</name>
    <dbReference type="NCBI Taxonomy" id="3143536"/>
    <lineage>
        <taxon>Bacteria</taxon>
        <taxon>Pseudomonadati</taxon>
        <taxon>Pseudomonadota</taxon>
        <taxon>Alphaproteobacteria</taxon>
        <taxon>Parvularculales</taxon>
        <taxon>Parvularculaceae</taxon>
        <taxon>Hyphococcus</taxon>
    </lineage>
</organism>
<feature type="domain" description="Nudix hydrolase" evidence="3">
    <location>
        <begin position="9"/>
        <end position="156"/>
    </location>
</feature>
<reference evidence="4 5" key="1">
    <citation type="submission" date="2024-05" db="EMBL/GenBank/DDBJ databases">
        <title>Three bacterial strains, DH-69, EH-24, and ECK-19 isolated from coastal sediments.</title>
        <authorList>
            <person name="Ye Y.-Q."/>
            <person name="Du Z.-J."/>
        </authorList>
    </citation>
    <scope>NUCLEOTIDE SEQUENCE [LARGE SCALE GENOMIC DNA]</scope>
    <source>
        <strain evidence="4 5">ECK-19</strain>
    </source>
</reference>
<dbReference type="NCBIfam" id="NF001938">
    <property type="entry name" value="PRK00714.1-5"/>
    <property type="match status" value="1"/>
</dbReference>
<dbReference type="CDD" id="cd03671">
    <property type="entry name" value="NUDIX_Ap4A_hydrolase_plant_like"/>
    <property type="match status" value="1"/>
</dbReference>
<evidence type="ECO:0000313" key="5">
    <source>
        <dbReference type="Proteomes" id="UP001560685"/>
    </source>
</evidence>
<dbReference type="EC" id="3.6.1.-" evidence="4"/>
<dbReference type="Pfam" id="PF00293">
    <property type="entry name" value="NUDIX"/>
    <property type="match status" value="1"/>
</dbReference>
<protein>
    <submittedName>
        <fullName evidence="4">RNA pyrophosphohydrolase</fullName>
        <ecNumber evidence="4">3.6.1.-</ecNumber>
    </submittedName>
</protein>
<name>A0ABV3Z313_9PROT</name>
<keyword evidence="5" id="KW-1185">Reference proteome</keyword>
<dbReference type="SUPFAM" id="SSF55811">
    <property type="entry name" value="Nudix"/>
    <property type="match status" value="1"/>
</dbReference>
<dbReference type="InterPro" id="IPR022927">
    <property type="entry name" value="RppH"/>
</dbReference>
<dbReference type="PANTHER" id="PTHR11839:SF22">
    <property type="entry name" value="NUDIX HYDROLASE 26, CHLOROPLASTIC"/>
    <property type="match status" value="1"/>
</dbReference>
<accession>A0ABV3Z313</accession>
<evidence type="ECO:0000313" key="4">
    <source>
        <dbReference type="EMBL" id="MEX6632863.1"/>
    </source>
</evidence>
<gene>
    <name evidence="4" type="ORF">ABFZ84_04815</name>
</gene>
<dbReference type="Proteomes" id="UP001560685">
    <property type="component" value="Unassembled WGS sequence"/>
</dbReference>
<dbReference type="Gene3D" id="3.90.79.10">
    <property type="entry name" value="Nucleoside Triphosphate Pyrophosphohydrolase"/>
    <property type="match status" value="1"/>
</dbReference>
<dbReference type="PROSITE" id="PS51462">
    <property type="entry name" value="NUDIX"/>
    <property type="match status" value="1"/>
</dbReference>
<dbReference type="InterPro" id="IPR020084">
    <property type="entry name" value="NUDIX_hydrolase_CS"/>
</dbReference>